<evidence type="ECO:0000256" key="1">
    <source>
        <dbReference type="SAM" id="MobiDB-lite"/>
    </source>
</evidence>
<keyword evidence="2" id="KW-0812">Transmembrane</keyword>
<keyword evidence="2" id="KW-0472">Membrane</keyword>
<dbReference type="EMBL" id="JBHSWB010000002">
    <property type="protein sequence ID" value="MFC6663103.1"/>
    <property type="molecule type" value="Genomic_DNA"/>
</dbReference>
<dbReference type="RefSeq" id="WP_380059025.1">
    <property type="nucleotide sequence ID" value="NZ_JBHSWB010000002.1"/>
</dbReference>
<evidence type="ECO:0000313" key="3">
    <source>
        <dbReference type="EMBL" id="MFC6663103.1"/>
    </source>
</evidence>
<protein>
    <submittedName>
        <fullName evidence="3">Uncharacterized protein</fullName>
    </submittedName>
</protein>
<dbReference type="Proteomes" id="UP001596317">
    <property type="component" value="Unassembled WGS sequence"/>
</dbReference>
<evidence type="ECO:0000256" key="2">
    <source>
        <dbReference type="SAM" id="Phobius"/>
    </source>
</evidence>
<sequence length="154" mass="17097">MTVLRILLAALIGTVAASLVVVFLPEPVRLWVRPVLAALISGSLYLIWSARKAHREAMDAMHARVEERLSAIDEDLRLARTHPRQHAQALRLHFEAEKRSVQAQVASVSAGQLLPRLVPRPRPTLSWVPEVRRPEPVSATPPIRAITPRISTAP</sequence>
<proteinExistence type="predicted"/>
<keyword evidence="2" id="KW-1133">Transmembrane helix</keyword>
<accession>A0ABW1ZR73</accession>
<evidence type="ECO:0000313" key="4">
    <source>
        <dbReference type="Proteomes" id="UP001596317"/>
    </source>
</evidence>
<comment type="caution">
    <text evidence="3">The sequence shown here is derived from an EMBL/GenBank/DDBJ whole genome shotgun (WGS) entry which is preliminary data.</text>
</comment>
<feature type="transmembrane region" description="Helical" evidence="2">
    <location>
        <begin position="7"/>
        <end position="24"/>
    </location>
</feature>
<organism evidence="3 4">
    <name type="scientific">Deinococcus multiflagellatus</name>
    <dbReference type="NCBI Taxonomy" id="1656887"/>
    <lineage>
        <taxon>Bacteria</taxon>
        <taxon>Thermotogati</taxon>
        <taxon>Deinococcota</taxon>
        <taxon>Deinococci</taxon>
        <taxon>Deinococcales</taxon>
        <taxon>Deinococcaceae</taxon>
        <taxon>Deinococcus</taxon>
    </lineage>
</organism>
<name>A0ABW1ZR73_9DEIO</name>
<feature type="transmembrane region" description="Helical" evidence="2">
    <location>
        <begin position="30"/>
        <end position="48"/>
    </location>
</feature>
<feature type="region of interest" description="Disordered" evidence="1">
    <location>
        <begin position="135"/>
        <end position="154"/>
    </location>
</feature>
<gene>
    <name evidence="3" type="ORF">ACFP90_23950</name>
</gene>
<reference evidence="4" key="1">
    <citation type="journal article" date="2019" name="Int. J. Syst. Evol. Microbiol.">
        <title>The Global Catalogue of Microorganisms (GCM) 10K type strain sequencing project: providing services to taxonomists for standard genome sequencing and annotation.</title>
        <authorList>
            <consortium name="The Broad Institute Genomics Platform"/>
            <consortium name="The Broad Institute Genome Sequencing Center for Infectious Disease"/>
            <person name="Wu L."/>
            <person name="Ma J."/>
        </authorList>
    </citation>
    <scope>NUCLEOTIDE SEQUENCE [LARGE SCALE GENOMIC DNA]</scope>
    <source>
        <strain evidence="4">CCUG 63830</strain>
    </source>
</reference>
<keyword evidence="4" id="KW-1185">Reference proteome</keyword>